<organism evidence="3 4">
    <name type="scientific">Saccharomonospora xinjiangensis XJ-54</name>
    <dbReference type="NCBI Taxonomy" id="882086"/>
    <lineage>
        <taxon>Bacteria</taxon>
        <taxon>Bacillati</taxon>
        <taxon>Actinomycetota</taxon>
        <taxon>Actinomycetes</taxon>
        <taxon>Pseudonocardiales</taxon>
        <taxon>Pseudonocardiaceae</taxon>
        <taxon>Saccharomonospora</taxon>
    </lineage>
</organism>
<accession>I0V488</accession>
<name>I0V488_9PSEU</name>
<feature type="transmembrane region" description="Helical" evidence="2">
    <location>
        <begin position="320"/>
        <end position="344"/>
    </location>
</feature>
<feature type="transmembrane region" description="Helical" evidence="2">
    <location>
        <begin position="263"/>
        <end position="285"/>
    </location>
</feature>
<protein>
    <recommendedName>
        <fullName evidence="5">DUF2537 domain-containing protein</fullName>
    </recommendedName>
</protein>
<feature type="compositionally biased region" description="Basic and acidic residues" evidence="1">
    <location>
        <begin position="48"/>
        <end position="62"/>
    </location>
</feature>
<dbReference type="eggNOG" id="ENOG5033P34">
    <property type="taxonomic scope" value="Bacteria"/>
</dbReference>
<dbReference type="STRING" id="882086.SacxiDRAFT_2722"/>
<feature type="compositionally biased region" description="Basic and acidic residues" evidence="1">
    <location>
        <begin position="76"/>
        <end position="95"/>
    </location>
</feature>
<evidence type="ECO:0000256" key="1">
    <source>
        <dbReference type="SAM" id="MobiDB-lite"/>
    </source>
</evidence>
<feature type="compositionally biased region" description="Basic and acidic residues" evidence="1">
    <location>
        <begin position="103"/>
        <end position="113"/>
    </location>
</feature>
<evidence type="ECO:0008006" key="5">
    <source>
        <dbReference type="Google" id="ProtNLM"/>
    </source>
</evidence>
<feature type="compositionally biased region" description="Gly residues" evidence="1">
    <location>
        <begin position="63"/>
        <end position="75"/>
    </location>
</feature>
<keyword evidence="2" id="KW-0812">Transmembrane</keyword>
<keyword evidence="2" id="KW-1133">Transmembrane helix</keyword>
<dbReference type="Proteomes" id="UP000004691">
    <property type="component" value="Unassembled WGS sequence"/>
</dbReference>
<sequence>MNEAELVVRDDHAVIIGVAPRGSGGTEEGREVGDSVPATATTEAVGGKAHDDVGSGGSREDVGGGGAREVGGGFGSREDLGRGESRESRDARDDAGGGESCEDAGHGEARGDSDSDSDGDSGSGGSHEAVEGGESRQDGEGGPSTSAITSASAAGTRGGDRPATRLDDLVGADLAEALEEWARVCTAVRRTAGGAGREVVSRRGRQLVGRVATVLGQPVWYRDPMTDETTLVQPPPAPRVRAERAAAVSPSLRDAPVADPTPWGTGLTVAGFVAVFVVVAMLALASSLAAETAGWVAVVAAAVVTGGLAPSLWLGRRVAVVRWIVLGAVVGTALSWIGVLLIAFA</sequence>
<feature type="compositionally biased region" description="Low complexity" evidence="1">
    <location>
        <begin position="143"/>
        <end position="155"/>
    </location>
</feature>
<evidence type="ECO:0000313" key="4">
    <source>
        <dbReference type="Proteomes" id="UP000004691"/>
    </source>
</evidence>
<evidence type="ECO:0000256" key="2">
    <source>
        <dbReference type="SAM" id="Phobius"/>
    </source>
</evidence>
<reference evidence="3 4" key="1">
    <citation type="submission" date="2012-01" db="EMBL/GenBank/DDBJ databases">
        <title>Improved High-Quality Draft sequence of Saccharomonospora xinjiangensis XJ-54.</title>
        <authorList>
            <consortium name="US DOE Joint Genome Institute"/>
            <person name="Lucas S."/>
            <person name="Han J."/>
            <person name="Lapidus A."/>
            <person name="Cheng J.-F."/>
            <person name="Goodwin L."/>
            <person name="Pitluck S."/>
            <person name="Peters L."/>
            <person name="Mikhailova N."/>
            <person name="Teshima H."/>
            <person name="Detter J.C."/>
            <person name="Han C."/>
            <person name="Tapia R."/>
            <person name="Land M."/>
            <person name="Hauser L."/>
            <person name="Kyrpides N."/>
            <person name="Ivanova N."/>
            <person name="Pagani I."/>
            <person name="Brambilla E.-M."/>
            <person name="Klenk H.-P."/>
            <person name="Woyke T."/>
        </authorList>
    </citation>
    <scope>NUCLEOTIDE SEQUENCE [LARGE SCALE GENOMIC DNA]</scope>
    <source>
        <strain evidence="3 4">XJ-54</strain>
    </source>
</reference>
<dbReference type="RefSeq" id="WP_006239087.1">
    <property type="nucleotide sequence ID" value="NZ_JH636049.1"/>
</dbReference>
<dbReference type="Pfam" id="PF10801">
    <property type="entry name" value="DUF2537"/>
    <property type="match status" value="1"/>
</dbReference>
<feature type="region of interest" description="Disordered" evidence="1">
    <location>
        <begin position="18"/>
        <end position="164"/>
    </location>
</feature>
<evidence type="ECO:0000313" key="3">
    <source>
        <dbReference type="EMBL" id="EID54941.1"/>
    </source>
</evidence>
<feature type="transmembrane region" description="Helical" evidence="2">
    <location>
        <begin position="292"/>
        <end position="314"/>
    </location>
</feature>
<proteinExistence type="predicted"/>
<dbReference type="EMBL" id="JH636049">
    <property type="protein sequence ID" value="EID54941.1"/>
    <property type="molecule type" value="Genomic_DNA"/>
</dbReference>
<feature type="compositionally biased region" description="Basic and acidic residues" evidence="1">
    <location>
        <begin position="128"/>
        <end position="139"/>
    </location>
</feature>
<keyword evidence="4" id="KW-1185">Reference proteome</keyword>
<keyword evidence="2" id="KW-0472">Membrane</keyword>
<dbReference type="InterPro" id="IPR024244">
    <property type="entry name" value="DUF2537"/>
</dbReference>
<dbReference type="HOGENOM" id="CLU_803836_0_0_11"/>
<gene>
    <name evidence="3" type="ORF">SacxiDRAFT_2722</name>
</gene>
<dbReference type="AlphaFoldDB" id="I0V488"/>